<evidence type="ECO:0000256" key="8">
    <source>
        <dbReference type="ARBA" id="ARBA00023180"/>
    </source>
</evidence>
<dbReference type="PRINTS" id="PR00807">
    <property type="entry name" value="AMBALLERGEN"/>
</dbReference>
<dbReference type="GO" id="GO:0030570">
    <property type="term" value="F:pectate lyase activity"/>
    <property type="evidence" value="ECO:0007669"/>
    <property type="project" value="UniProtKB-EC"/>
</dbReference>
<feature type="non-terminal residue" evidence="12">
    <location>
        <position position="216"/>
    </location>
</feature>
<accession>A0AA38LJP9</accession>
<dbReference type="SMART" id="SM00656">
    <property type="entry name" value="Amb_all"/>
    <property type="match status" value="1"/>
</dbReference>
<evidence type="ECO:0000256" key="10">
    <source>
        <dbReference type="RuleBase" id="RU361123"/>
    </source>
</evidence>
<evidence type="ECO:0000256" key="2">
    <source>
        <dbReference type="ARBA" id="ARBA00005220"/>
    </source>
</evidence>
<dbReference type="InterPro" id="IPR018082">
    <property type="entry name" value="AmbAllergen"/>
</dbReference>
<evidence type="ECO:0000256" key="6">
    <source>
        <dbReference type="ARBA" id="ARBA00022837"/>
    </source>
</evidence>
<dbReference type="InterPro" id="IPR011050">
    <property type="entry name" value="Pectin_lyase_fold/virulence"/>
</dbReference>
<reference evidence="12 13" key="1">
    <citation type="journal article" date="2021" name="Nat. Plants">
        <title>The Taxus genome provides insights into paclitaxel biosynthesis.</title>
        <authorList>
            <person name="Xiong X."/>
            <person name="Gou J."/>
            <person name="Liao Q."/>
            <person name="Li Y."/>
            <person name="Zhou Q."/>
            <person name="Bi G."/>
            <person name="Li C."/>
            <person name="Du R."/>
            <person name="Wang X."/>
            <person name="Sun T."/>
            <person name="Guo L."/>
            <person name="Liang H."/>
            <person name="Lu P."/>
            <person name="Wu Y."/>
            <person name="Zhang Z."/>
            <person name="Ro D.K."/>
            <person name="Shang Y."/>
            <person name="Huang S."/>
            <person name="Yan J."/>
        </authorList>
    </citation>
    <scope>NUCLEOTIDE SEQUENCE [LARGE SCALE GENOMIC DNA]</scope>
    <source>
        <strain evidence="12">Ta-2019</strain>
    </source>
</reference>
<evidence type="ECO:0000256" key="5">
    <source>
        <dbReference type="ARBA" id="ARBA00022729"/>
    </source>
</evidence>
<name>A0AA38LJP9_TAXCH</name>
<dbReference type="SUPFAM" id="SSF51126">
    <property type="entry name" value="Pectin lyase-like"/>
    <property type="match status" value="1"/>
</dbReference>
<dbReference type="PANTHER" id="PTHR31683">
    <property type="entry name" value="PECTATE LYASE 18-RELATED"/>
    <property type="match status" value="1"/>
</dbReference>
<evidence type="ECO:0000313" key="13">
    <source>
        <dbReference type="Proteomes" id="UP000824469"/>
    </source>
</evidence>
<comment type="cofactor">
    <cofactor evidence="10">
        <name>Ca(2+)</name>
        <dbReference type="ChEBI" id="CHEBI:29108"/>
    </cofactor>
    <text evidence="10">Binds 1 Ca(2+) ion. Required for its activity.</text>
</comment>
<organism evidence="12 13">
    <name type="scientific">Taxus chinensis</name>
    <name type="common">Chinese yew</name>
    <name type="synonym">Taxus wallichiana var. chinensis</name>
    <dbReference type="NCBI Taxonomy" id="29808"/>
    <lineage>
        <taxon>Eukaryota</taxon>
        <taxon>Viridiplantae</taxon>
        <taxon>Streptophyta</taxon>
        <taxon>Embryophyta</taxon>
        <taxon>Tracheophyta</taxon>
        <taxon>Spermatophyta</taxon>
        <taxon>Pinopsida</taxon>
        <taxon>Pinidae</taxon>
        <taxon>Conifers II</taxon>
        <taxon>Cupressales</taxon>
        <taxon>Taxaceae</taxon>
        <taxon>Taxus</taxon>
    </lineage>
</organism>
<comment type="pathway">
    <text evidence="2 10">Glycan metabolism; pectin degradation; 2-dehydro-3-deoxy-D-gluconate from pectin: step 2/5.</text>
</comment>
<keyword evidence="7" id="KW-1015">Disulfide bond</keyword>
<comment type="similarity">
    <text evidence="3">Belongs to the polysaccharide lyase 1 family. Amb a subfamily.</text>
</comment>
<evidence type="ECO:0000256" key="4">
    <source>
        <dbReference type="ARBA" id="ARBA00022723"/>
    </source>
</evidence>
<keyword evidence="6 10" id="KW-0106">Calcium</keyword>
<dbReference type="AlphaFoldDB" id="A0AA38LJP9"/>
<keyword evidence="4 10" id="KW-0479">Metal-binding</keyword>
<feature type="domain" description="Pectate lyase" evidence="11">
    <location>
        <begin position="96"/>
        <end position="216"/>
    </location>
</feature>
<evidence type="ECO:0000313" key="12">
    <source>
        <dbReference type="EMBL" id="KAH9327303.1"/>
    </source>
</evidence>
<keyword evidence="13" id="KW-1185">Reference proteome</keyword>
<gene>
    <name evidence="12" type="ORF">KI387_007481</name>
</gene>
<keyword evidence="9 10" id="KW-0456">Lyase</keyword>
<evidence type="ECO:0000259" key="11">
    <source>
        <dbReference type="SMART" id="SM00656"/>
    </source>
</evidence>
<evidence type="ECO:0000256" key="9">
    <source>
        <dbReference type="ARBA" id="ARBA00023239"/>
    </source>
</evidence>
<keyword evidence="5" id="KW-0732">Signal</keyword>
<evidence type="ECO:0000256" key="3">
    <source>
        <dbReference type="ARBA" id="ARBA00008800"/>
    </source>
</evidence>
<dbReference type="Pfam" id="PF00544">
    <property type="entry name" value="Pectate_lyase_4"/>
    <property type="match status" value="1"/>
</dbReference>
<keyword evidence="8" id="KW-0325">Glycoprotein</keyword>
<dbReference type="Gene3D" id="2.160.20.10">
    <property type="entry name" value="Single-stranded right-handed beta-helix, Pectin lyase-like"/>
    <property type="match status" value="1"/>
</dbReference>
<dbReference type="InterPro" id="IPR012334">
    <property type="entry name" value="Pectin_lyas_fold"/>
</dbReference>
<dbReference type="PANTHER" id="PTHR31683:SF80">
    <property type="entry name" value="PECTATE LYASE 16-RELATED"/>
    <property type="match status" value="1"/>
</dbReference>
<protein>
    <recommendedName>
        <fullName evidence="10">Pectate lyase</fullName>
        <ecNumber evidence="10">4.2.2.2</ecNumber>
    </recommendedName>
</protein>
<evidence type="ECO:0000256" key="1">
    <source>
        <dbReference type="ARBA" id="ARBA00000695"/>
    </source>
</evidence>
<comment type="catalytic activity">
    <reaction evidence="1 10">
        <text>Eliminative cleavage of (1-&gt;4)-alpha-D-galacturonan to give oligosaccharides with 4-deoxy-alpha-D-galact-4-enuronosyl groups at their non-reducing ends.</text>
        <dbReference type="EC" id="4.2.2.2"/>
    </reaction>
</comment>
<dbReference type="OMA" id="YNITRWE"/>
<comment type="caution">
    <text evidence="12">The sequence shown here is derived from an EMBL/GenBank/DDBJ whole genome shotgun (WGS) entry which is preliminary data.</text>
</comment>
<dbReference type="GO" id="GO:0046872">
    <property type="term" value="F:metal ion binding"/>
    <property type="evidence" value="ECO:0007669"/>
    <property type="project" value="UniProtKB-KW"/>
</dbReference>
<dbReference type="InterPro" id="IPR045032">
    <property type="entry name" value="PEL"/>
</dbReference>
<proteinExistence type="inferred from homology"/>
<dbReference type="InterPro" id="IPR002022">
    <property type="entry name" value="Pec_lyase"/>
</dbReference>
<sequence>QLERNASEERRSLGAIYNHKIMNELDACWRNDPNWAAHRQSLADCAVGFGSRATGGKYGEIYIVSDPGDDPVNPKLGTLRYGVIQSSPMWIIFERDMFIRLKSELIMNSYKTIDGRGANVRIGRGPCITVQFVSHVIIHGVNIHDCVPSQPGMVRSSPNHVGHRLATDGDAIDIFGSNHIWIDHCTLSRSADGLVDVIYSSTAITVSNCFFHDHDK</sequence>
<dbReference type="EMBL" id="JAHRHJ020000002">
    <property type="protein sequence ID" value="KAH9327303.1"/>
    <property type="molecule type" value="Genomic_DNA"/>
</dbReference>
<evidence type="ECO:0000256" key="7">
    <source>
        <dbReference type="ARBA" id="ARBA00023157"/>
    </source>
</evidence>
<dbReference type="EC" id="4.2.2.2" evidence="10"/>
<feature type="non-terminal residue" evidence="12">
    <location>
        <position position="1"/>
    </location>
</feature>
<dbReference type="Proteomes" id="UP000824469">
    <property type="component" value="Unassembled WGS sequence"/>
</dbReference>